<accession>A0A3N0DS87</accession>
<comment type="subcellular location">
    <subcellularLocation>
        <location evidence="1">Cell membrane</location>
        <topology evidence="1">Multi-pass membrane protein</topology>
    </subcellularLocation>
</comment>
<keyword evidence="4 7" id="KW-0812">Transmembrane</keyword>
<keyword evidence="6 7" id="KW-0472">Membrane</keyword>
<evidence type="ECO:0000313" key="10">
    <source>
        <dbReference type="Proteomes" id="UP000277094"/>
    </source>
</evidence>
<dbReference type="PRINTS" id="PR01036">
    <property type="entry name" value="TCRTETB"/>
</dbReference>
<feature type="transmembrane region" description="Helical" evidence="7">
    <location>
        <begin position="106"/>
        <end position="127"/>
    </location>
</feature>
<evidence type="ECO:0000313" key="9">
    <source>
        <dbReference type="EMBL" id="RNL78489.1"/>
    </source>
</evidence>
<feature type="transmembrane region" description="Helical" evidence="7">
    <location>
        <begin position="81"/>
        <end position="100"/>
    </location>
</feature>
<feature type="transmembrane region" description="Helical" evidence="7">
    <location>
        <begin position="53"/>
        <end position="69"/>
    </location>
</feature>
<feature type="transmembrane region" description="Helical" evidence="7">
    <location>
        <begin position="235"/>
        <end position="252"/>
    </location>
</feature>
<dbReference type="InterPro" id="IPR011701">
    <property type="entry name" value="MFS"/>
</dbReference>
<evidence type="ECO:0000259" key="8">
    <source>
        <dbReference type="PROSITE" id="PS50850"/>
    </source>
</evidence>
<evidence type="ECO:0000256" key="6">
    <source>
        <dbReference type="ARBA" id="ARBA00023136"/>
    </source>
</evidence>
<evidence type="ECO:0000256" key="5">
    <source>
        <dbReference type="ARBA" id="ARBA00022989"/>
    </source>
</evidence>
<evidence type="ECO:0000256" key="2">
    <source>
        <dbReference type="ARBA" id="ARBA00022448"/>
    </source>
</evidence>
<feature type="transmembrane region" description="Helical" evidence="7">
    <location>
        <begin position="409"/>
        <end position="427"/>
    </location>
</feature>
<dbReference type="Gene3D" id="1.20.1250.20">
    <property type="entry name" value="MFS general substrate transporter like domains"/>
    <property type="match status" value="1"/>
</dbReference>
<dbReference type="GO" id="GO:0005886">
    <property type="term" value="C:plasma membrane"/>
    <property type="evidence" value="ECO:0007669"/>
    <property type="project" value="UniProtKB-SubCell"/>
</dbReference>
<comment type="caution">
    <text evidence="9">The sequence shown here is derived from an EMBL/GenBank/DDBJ whole genome shotgun (WGS) entry which is preliminary data.</text>
</comment>
<dbReference type="OrthoDB" id="4668943at2"/>
<gene>
    <name evidence="9" type="ORF">EFL95_05175</name>
</gene>
<dbReference type="PANTHER" id="PTHR42718:SF46">
    <property type="entry name" value="BLR6921 PROTEIN"/>
    <property type="match status" value="1"/>
</dbReference>
<evidence type="ECO:0000256" key="4">
    <source>
        <dbReference type="ARBA" id="ARBA00022692"/>
    </source>
</evidence>
<feature type="transmembrane region" description="Helical" evidence="7">
    <location>
        <begin position="365"/>
        <end position="388"/>
    </location>
</feature>
<protein>
    <submittedName>
        <fullName evidence="9">DHA2 family efflux MFS transporter permease subunit</fullName>
    </submittedName>
</protein>
<dbReference type="InterPro" id="IPR036259">
    <property type="entry name" value="MFS_trans_sf"/>
</dbReference>
<dbReference type="PROSITE" id="PS50850">
    <property type="entry name" value="MFS"/>
    <property type="match status" value="1"/>
</dbReference>
<dbReference type="Pfam" id="PF07690">
    <property type="entry name" value="MFS_1"/>
    <property type="match status" value="1"/>
</dbReference>
<name>A0A3N0DS87_9ACTN</name>
<organism evidence="9 10">
    <name type="scientific">Nocardioides marmorisolisilvae</name>
    <dbReference type="NCBI Taxonomy" id="1542737"/>
    <lineage>
        <taxon>Bacteria</taxon>
        <taxon>Bacillati</taxon>
        <taxon>Actinomycetota</taxon>
        <taxon>Actinomycetes</taxon>
        <taxon>Propionibacteriales</taxon>
        <taxon>Nocardioidaceae</taxon>
        <taxon>Nocardioides</taxon>
    </lineage>
</organism>
<dbReference type="CDD" id="cd17321">
    <property type="entry name" value="MFS_MMR_MDR_like"/>
    <property type="match status" value="1"/>
</dbReference>
<dbReference type="PANTHER" id="PTHR42718">
    <property type="entry name" value="MAJOR FACILITATOR SUPERFAMILY MULTIDRUG TRANSPORTER MFSC"/>
    <property type="match status" value="1"/>
</dbReference>
<feature type="transmembrane region" description="Helical" evidence="7">
    <location>
        <begin position="165"/>
        <end position="184"/>
    </location>
</feature>
<dbReference type="InterPro" id="IPR004638">
    <property type="entry name" value="EmrB-like"/>
</dbReference>
<dbReference type="SUPFAM" id="SSF103473">
    <property type="entry name" value="MFS general substrate transporter"/>
    <property type="match status" value="1"/>
</dbReference>
<feature type="transmembrane region" description="Helical" evidence="7">
    <location>
        <begin position="336"/>
        <end position="353"/>
    </location>
</feature>
<keyword evidence="3" id="KW-1003">Cell membrane</keyword>
<dbReference type="Gene3D" id="1.20.1720.10">
    <property type="entry name" value="Multidrug resistance protein D"/>
    <property type="match status" value="1"/>
</dbReference>
<feature type="transmembrane region" description="Helical" evidence="7">
    <location>
        <begin position="139"/>
        <end position="159"/>
    </location>
</feature>
<evidence type="ECO:0000256" key="1">
    <source>
        <dbReference type="ARBA" id="ARBA00004651"/>
    </source>
</evidence>
<dbReference type="Proteomes" id="UP000277094">
    <property type="component" value="Unassembled WGS sequence"/>
</dbReference>
<sequence>MFQPDLSTPRARNLALALLAMTQFVVVIDASIVNVALPSIGKALDFSQNDLSWVVNSYTLTFGGFLLLGGRLADYLGRRRVFMIGMTLFALASLAGGFAQNETWLIAARAVQGLGAAIASPAALSIITTTFEEGQERNNALGIWGAVAGAGGAAGVLLGGVLTEWAGWEWVLFVNVPIGLFIVWQAPKRLVESTSEEESDRTLDLPGAVTVSAGSALLVYAMVDAIKVGWGSTDTILRLIGAAVLLVAFVVIELRTRKPLIPFSIFRKRTLRGANLVGILIGMSLFSMFFLITLYLQQVLGDSALKAGLSYLPLAIAIILAAGAASALVTKVGFKNMLIVGMVFVAVALAWFSQISPDGSYAVDVLGPSILAGIGLGFSFVPVTIAAVSGTEAHEAGLASGLINTAQQVGGALGLAILASIANASTNDAFKTGADKATALTNGFSDAFTVGACFAVAGAILAAVLISSKDSAEHAEAARSGALEPVAA</sequence>
<dbReference type="PROSITE" id="PS00216">
    <property type="entry name" value="SUGAR_TRANSPORT_1"/>
    <property type="match status" value="1"/>
</dbReference>
<keyword evidence="2" id="KW-0813">Transport</keyword>
<dbReference type="NCBIfam" id="TIGR00711">
    <property type="entry name" value="efflux_EmrB"/>
    <property type="match status" value="1"/>
</dbReference>
<keyword evidence="5 7" id="KW-1133">Transmembrane helix</keyword>
<feature type="transmembrane region" description="Helical" evidence="7">
    <location>
        <begin position="12"/>
        <end position="33"/>
    </location>
</feature>
<dbReference type="EMBL" id="RJSG01000002">
    <property type="protein sequence ID" value="RNL78489.1"/>
    <property type="molecule type" value="Genomic_DNA"/>
</dbReference>
<dbReference type="InterPro" id="IPR020846">
    <property type="entry name" value="MFS_dom"/>
</dbReference>
<feature type="transmembrane region" description="Helical" evidence="7">
    <location>
        <begin position="273"/>
        <end position="296"/>
    </location>
</feature>
<dbReference type="GO" id="GO:0022857">
    <property type="term" value="F:transmembrane transporter activity"/>
    <property type="evidence" value="ECO:0007669"/>
    <property type="project" value="InterPro"/>
</dbReference>
<dbReference type="InterPro" id="IPR005829">
    <property type="entry name" value="Sugar_transporter_CS"/>
</dbReference>
<proteinExistence type="predicted"/>
<evidence type="ECO:0000256" key="3">
    <source>
        <dbReference type="ARBA" id="ARBA00022475"/>
    </source>
</evidence>
<reference evidence="9 10" key="1">
    <citation type="submission" date="2018-11" db="EMBL/GenBank/DDBJ databases">
        <authorList>
            <person name="Li F."/>
        </authorList>
    </citation>
    <scope>NUCLEOTIDE SEQUENCE [LARGE SCALE GENOMIC DNA]</scope>
    <source>
        <strain evidence="9 10">KIS18-7</strain>
    </source>
</reference>
<evidence type="ECO:0000256" key="7">
    <source>
        <dbReference type="SAM" id="Phobius"/>
    </source>
</evidence>
<feature type="transmembrane region" description="Helical" evidence="7">
    <location>
        <begin position="308"/>
        <end position="329"/>
    </location>
</feature>
<feature type="domain" description="Major facilitator superfamily (MFS) profile" evidence="8">
    <location>
        <begin position="15"/>
        <end position="470"/>
    </location>
</feature>
<dbReference type="AlphaFoldDB" id="A0A3N0DS87"/>
<feature type="transmembrane region" description="Helical" evidence="7">
    <location>
        <begin position="447"/>
        <end position="466"/>
    </location>
</feature>
<feature type="transmembrane region" description="Helical" evidence="7">
    <location>
        <begin position="205"/>
        <end position="223"/>
    </location>
</feature>
<keyword evidence="10" id="KW-1185">Reference proteome</keyword>